<name>A0AAD8TJZ6_LOLMU</name>
<dbReference type="AlphaFoldDB" id="A0AAD8TJZ6"/>
<gene>
    <name evidence="2" type="ORF">QYE76_043911</name>
</gene>
<accession>A0AAD8TJZ6</accession>
<evidence type="ECO:0000313" key="2">
    <source>
        <dbReference type="EMBL" id="KAK1683063.1"/>
    </source>
</evidence>
<comment type="caution">
    <text evidence="2">The sequence shown here is derived from an EMBL/GenBank/DDBJ whole genome shotgun (WGS) entry which is preliminary data.</text>
</comment>
<protein>
    <submittedName>
        <fullName evidence="2">Uncharacterized protein</fullName>
    </submittedName>
</protein>
<dbReference type="EMBL" id="JAUUTY010000002">
    <property type="protein sequence ID" value="KAK1683063.1"/>
    <property type="molecule type" value="Genomic_DNA"/>
</dbReference>
<dbReference type="Proteomes" id="UP001231189">
    <property type="component" value="Unassembled WGS sequence"/>
</dbReference>
<proteinExistence type="predicted"/>
<evidence type="ECO:0000256" key="1">
    <source>
        <dbReference type="SAM" id="MobiDB-lite"/>
    </source>
</evidence>
<keyword evidence="3" id="KW-1185">Reference proteome</keyword>
<feature type="compositionally biased region" description="Basic and acidic residues" evidence="1">
    <location>
        <begin position="112"/>
        <end position="127"/>
    </location>
</feature>
<evidence type="ECO:0000313" key="3">
    <source>
        <dbReference type="Proteomes" id="UP001231189"/>
    </source>
</evidence>
<organism evidence="2 3">
    <name type="scientific">Lolium multiflorum</name>
    <name type="common">Italian ryegrass</name>
    <name type="synonym">Lolium perenne subsp. multiflorum</name>
    <dbReference type="NCBI Taxonomy" id="4521"/>
    <lineage>
        <taxon>Eukaryota</taxon>
        <taxon>Viridiplantae</taxon>
        <taxon>Streptophyta</taxon>
        <taxon>Embryophyta</taxon>
        <taxon>Tracheophyta</taxon>
        <taxon>Spermatophyta</taxon>
        <taxon>Magnoliopsida</taxon>
        <taxon>Liliopsida</taxon>
        <taxon>Poales</taxon>
        <taxon>Poaceae</taxon>
        <taxon>BOP clade</taxon>
        <taxon>Pooideae</taxon>
        <taxon>Poodae</taxon>
        <taxon>Poeae</taxon>
        <taxon>Poeae Chloroplast Group 2 (Poeae type)</taxon>
        <taxon>Loliodinae</taxon>
        <taxon>Loliinae</taxon>
        <taxon>Lolium</taxon>
    </lineage>
</organism>
<feature type="region of interest" description="Disordered" evidence="1">
    <location>
        <begin position="112"/>
        <end position="144"/>
    </location>
</feature>
<reference evidence="2" key="1">
    <citation type="submission" date="2023-07" db="EMBL/GenBank/DDBJ databases">
        <title>A chromosome-level genome assembly of Lolium multiflorum.</title>
        <authorList>
            <person name="Chen Y."/>
            <person name="Copetti D."/>
            <person name="Kolliker R."/>
            <person name="Studer B."/>
        </authorList>
    </citation>
    <scope>NUCLEOTIDE SEQUENCE</scope>
    <source>
        <strain evidence="2">02402/16</strain>
        <tissue evidence="2">Leaf</tissue>
    </source>
</reference>
<sequence length="144" mass="15569">MAELAEARAELAAARSEMAASSAALAAAPPLPRPPPAAAVLEAITNNDDNIEFLPYDTERRALVASFESLPGNANRRALVRMSVEGAAEAAAKRVHLDSSLAELVERWRRQNKEAVRRRARRKEFIARMRSNKGVGPSGHSSGQ</sequence>